<feature type="compositionally biased region" description="Basic and acidic residues" evidence="1">
    <location>
        <begin position="752"/>
        <end position="767"/>
    </location>
</feature>
<feature type="compositionally biased region" description="Low complexity" evidence="1">
    <location>
        <begin position="607"/>
        <end position="618"/>
    </location>
</feature>
<evidence type="ECO:0000313" key="2">
    <source>
        <dbReference type="EMBL" id="CRK91132.1"/>
    </source>
</evidence>
<gene>
    <name evidence="2" type="ORF">CLUMA_CG004819</name>
</gene>
<feature type="compositionally biased region" description="Polar residues" evidence="1">
    <location>
        <begin position="407"/>
        <end position="428"/>
    </location>
</feature>
<feature type="compositionally biased region" description="Basic and acidic residues" evidence="1">
    <location>
        <begin position="257"/>
        <end position="268"/>
    </location>
</feature>
<feature type="compositionally biased region" description="Basic and acidic residues" evidence="1">
    <location>
        <begin position="775"/>
        <end position="792"/>
    </location>
</feature>
<feature type="region of interest" description="Disordered" evidence="1">
    <location>
        <begin position="442"/>
        <end position="725"/>
    </location>
</feature>
<organism evidence="2 3">
    <name type="scientific">Clunio marinus</name>
    <dbReference type="NCBI Taxonomy" id="568069"/>
    <lineage>
        <taxon>Eukaryota</taxon>
        <taxon>Metazoa</taxon>
        <taxon>Ecdysozoa</taxon>
        <taxon>Arthropoda</taxon>
        <taxon>Hexapoda</taxon>
        <taxon>Insecta</taxon>
        <taxon>Pterygota</taxon>
        <taxon>Neoptera</taxon>
        <taxon>Endopterygota</taxon>
        <taxon>Diptera</taxon>
        <taxon>Nematocera</taxon>
        <taxon>Chironomoidea</taxon>
        <taxon>Chironomidae</taxon>
        <taxon>Clunio</taxon>
    </lineage>
</organism>
<proteinExistence type="predicted"/>
<sequence>MNSSHEDFDAFENILPNEEKATKRAKYWQDFMERYKDDDENNGMDMDEMLDFADEFDDNKFSDDESDEYSTRAIENAAKVEEPAMPEESLTYYFSEEFLQGLKKSYDEKIKKLGELNLPFWQVTTDNLRMLEHENEEVVKTKDSLTLTKNRTRATNVSRTNVALAPMFQNFLQSNSNPKRENGILELQTNSLSLNGMSFSGTGENSILSQLQQVLGNRKFIMKVQEREYNIEVDDLSTNNPQSESSLKAITSNAEPQKNKSKDDDGKNHQIQSNEGHQEVKICMETSSKEFKNESQFKGKSPNKKCKLLTETSEIISIDSSTDEELARKKVDKKSPMMSKNIAYHKSKKDISITSIDSSFAEELSYKTVVQNSPTLDNKYEKDNLNQTNRKLRRFETKVMEVEDSVHNSTSNQFNISKQTSSNDNQKICNGRIKNFTKIIRNPSISSDDSSSDEELVRKPVNRKPKNVGKNLEIRKSMKNHSITSTDSSFNEELSSKTGDNKPPILDKTKVCEDKDSFHNSTSKQIELNKKTSSNDNDKSSTDRRQLRSKKTYKNLKPEPSLPSNVVPFDDDIENSKLQQKPSDCSQFEEKLTRKPMNQKSQTVVKNLDQNNLNQRQQNSERYETKARKAEDSFRNSKTKQIVINKKTSSNGKQNISNDRSHVKDSRTTTKDFENSKSKQKPSKPSDDSDEKLFKKPVIKKPPTLSKIYEKNSLKQKQENRSRYETNVSKFEDSFNNLTSQQINSSKTTSSNEKKKMSNDKSKDHTLCKMNSFKKGKEDKRNHENNVEDHNKSKLSNQKTSDRTILTDKLNQTMVYVPEMDSE</sequence>
<dbReference type="Proteomes" id="UP000183832">
    <property type="component" value="Unassembled WGS sequence"/>
</dbReference>
<feature type="region of interest" description="Disordered" evidence="1">
    <location>
        <begin position="740"/>
        <end position="805"/>
    </location>
</feature>
<feature type="compositionally biased region" description="Basic and acidic residues" evidence="1">
    <location>
        <begin position="505"/>
        <end position="518"/>
    </location>
</feature>
<keyword evidence="3" id="KW-1185">Reference proteome</keyword>
<reference evidence="2 3" key="1">
    <citation type="submission" date="2015-04" db="EMBL/GenBank/DDBJ databases">
        <authorList>
            <person name="Syromyatnikov M.Y."/>
            <person name="Popov V.N."/>
        </authorList>
    </citation>
    <scope>NUCLEOTIDE SEQUENCE [LARGE SCALE GENOMIC DNA]</scope>
</reference>
<name>A0A1J1HUT9_9DIPT</name>
<feature type="compositionally biased region" description="Polar residues" evidence="1">
    <location>
        <begin position="236"/>
        <end position="256"/>
    </location>
</feature>
<feature type="compositionally biased region" description="Polar residues" evidence="1">
    <location>
        <begin position="596"/>
        <end position="605"/>
    </location>
</feature>
<protein>
    <submittedName>
        <fullName evidence="2">CLUMA_CG004819, isoform A</fullName>
    </submittedName>
</protein>
<evidence type="ECO:0000313" key="3">
    <source>
        <dbReference type="Proteomes" id="UP000183832"/>
    </source>
</evidence>
<feature type="compositionally biased region" description="Basic and acidic residues" evidence="1">
    <location>
        <begin position="659"/>
        <end position="677"/>
    </location>
</feature>
<accession>A0A1J1HUT9</accession>
<evidence type="ECO:0000256" key="1">
    <source>
        <dbReference type="SAM" id="MobiDB-lite"/>
    </source>
</evidence>
<dbReference type="AlphaFoldDB" id="A0A1J1HUT9"/>
<feature type="compositionally biased region" description="Basic and acidic residues" evidence="1">
    <location>
        <begin position="536"/>
        <end position="546"/>
    </location>
</feature>
<feature type="compositionally biased region" description="Basic and acidic residues" evidence="1">
    <location>
        <begin position="708"/>
        <end position="724"/>
    </location>
</feature>
<feature type="region of interest" description="Disordered" evidence="1">
    <location>
        <begin position="404"/>
        <end position="428"/>
    </location>
</feature>
<feature type="compositionally biased region" description="Polar residues" evidence="1">
    <location>
        <begin position="639"/>
        <end position="658"/>
    </location>
</feature>
<feature type="compositionally biased region" description="Basic and acidic residues" evidence="1">
    <location>
        <begin position="684"/>
        <end position="694"/>
    </location>
</feature>
<feature type="compositionally biased region" description="Basic and acidic residues" evidence="1">
    <location>
        <begin position="619"/>
        <end position="635"/>
    </location>
</feature>
<feature type="region of interest" description="Disordered" evidence="1">
    <location>
        <begin position="233"/>
        <end position="279"/>
    </location>
</feature>
<dbReference type="EMBL" id="CVRI01000020">
    <property type="protein sequence ID" value="CRK91132.1"/>
    <property type="molecule type" value="Genomic_DNA"/>
</dbReference>
<feature type="compositionally biased region" description="Polar residues" evidence="1">
    <location>
        <begin position="480"/>
        <end position="498"/>
    </location>
</feature>
<feature type="compositionally biased region" description="Polar residues" evidence="1">
    <location>
        <begin position="576"/>
        <end position="586"/>
    </location>
</feature>